<evidence type="ECO:0000313" key="2">
    <source>
        <dbReference type="EMBL" id="OUS41247.1"/>
    </source>
</evidence>
<proteinExistence type="predicted"/>
<name>A0A1Y5HXS7_OLEAN</name>
<comment type="caution">
    <text evidence="2">The sequence shown here is derived from an EMBL/GenBank/DDBJ whole genome shotgun (WGS) entry which is preliminary data.</text>
</comment>
<organism evidence="2 3">
    <name type="scientific">Oleispira antarctica</name>
    <dbReference type="NCBI Taxonomy" id="188908"/>
    <lineage>
        <taxon>Bacteria</taxon>
        <taxon>Pseudomonadati</taxon>
        <taxon>Pseudomonadota</taxon>
        <taxon>Gammaproteobacteria</taxon>
        <taxon>Oceanospirillales</taxon>
        <taxon>Oceanospirillaceae</taxon>
        <taxon>Oleispira</taxon>
    </lineage>
</organism>
<evidence type="ECO:0008006" key="4">
    <source>
        <dbReference type="Google" id="ProtNLM"/>
    </source>
</evidence>
<protein>
    <recommendedName>
        <fullName evidence="4">DNA topoisomerase I</fullName>
    </recommendedName>
</protein>
<accession>A0A1Y5HXS7</accession>
<gene>
    <name evidence="2" type="ORF">A9R00_01930</name>
</gene>
<sequence length="257" mass="29007">MSSIGLVIAIALPILLLLLIFVVVAKKQQKSAVQRGQARKVKEFALELAEALEFLLKVDSHGEIQCLILERLRQLDATYLSALPKKEREGANIIDFDALENKVKQGGKKKRVFKSDREIRYAKKQFSKIIKSFAPLVKNRTASEATILEFRRYLRISILEMEVDTFTAQGDVAAQRGDVTTASGYFKAARKILIDFNMQYPEKNARIRELAKKTAALFNGGEEQQGSLAKELSKEEQPDVDENGFPLDPNMDNKQNF</sequence>
<dbReference type="Proteomes" id="UP000227088">
    <property type="component" value="Unassembled WGS sequence"/>
</dbReference>
<evidence type="ECO:0000313" key="3">
    <source>
        <dbReference type="Proteomes" id="UP000227088"/>
    </source>
</evidence>
<reference evidence="3" key="1">
    <citation type="journal article" date="2017" name="Proc. Natl. Acad. Sci. U.S.A.">
        <title>Simulation of Deepwater Horizon oil plume reveals substrate specialization within a complex community of hydrocarbon degraders.</title>
        <authorList>
            <person name="Hu P."/>
            <person name="Dubinsky E.A."/>
            <person name="Probst A.J."/>
            <person name="Wang J."/>
            <person name="Sieber C.M.K."/>
            <person name="Tom L.M."/>
            <person name="Gardinali P."/>
            <person name="Banfield J.F."/>
            <person name="Atlas R.M."/>
            <person name="Andersen G.L."/>
        </authorList>
    </citation>
    <scope>NUCLEOTIDE SEQUENCE [LARGE SCALE GENOMIC DNA]</scope>
</reference>
<evidence type="ECO:0000256" key="1">
    <source>
        <dbReference type="SAM" id="MobiDB-lite"/>
    </source>
</evidence>
<dbReference type="EMBL" id="MABE01000113">
    <property type="protein sequence ID" value="OUS41247.1"/>
    <property type="molecule type" value="Genomic_DNA"/>
</dbReference>
<dbReference type="AlphaFoldDB" id="A0A1Y5HXS7"/>
<feature type="region of interest" description="Disordered" evidence="1">
    <location>
        <begin position="221"/>
        <end position="257"/>
    </location>
</feature>